<comment type="caution">
    <text evidence="1">The sequence shown here is derived from an EMBL/GenBank/DDBJ whole genome shotgun (WGS) entry which is preliminary data.</text>
</comment>
<keyword evidence="2" id="KW-1185">Reference proteome</keyword>
<reference evidence="1" key="1">
    <citation type="journal article" date="2023" name="Plant J.">
        <title>Genome sequences and population genomics provide insights into the demographic history, inbreeding, and mutation load of two 'living fossil' tree species of Dipteronia.</title>
        <authorList>
            <person name="Feng Y."/>
            <person name="Comes H.P."/>
            <person name="Chen J."/>
            <person name="Zhu S."/>
            <person name="Lu R."/>
            <person name="Zhang X."/>
            <person name="Li P."/>
            <person name="Qiu J."/>
            <person name="Olsen K.M."/>
            <person name="Qiu Y."/>
        </authorList>
    </citation>
    <scope>NUCLEOTIDE SEQUENCE</scope>
    <source>
        <strain evidence="1">NBL</strain>
    </source>
</reference>
<accession>A0AAE0E579</accession>
<evidence type="ECO:0000313" key="2">
    <source>
        <dbReference type="Proteomes" id="UP001281410"/>
    </source>
</evidence>
<dbReference type="Pfam" id="PF04827">
    <property type="entry name" value="Plant_tran"/>
    <property type="match status" value="1"/>
</dbReference>
<dbReference type="InterPro" id="IPR006912">
    <property type="entry name" value="Harbinger_derived_prot"/>
</dbReference>
<proteinExistence type="predicted"/>
<protein>
    <recommendedName>
        <fullName evidence="3">DDE Tnp4 domain-containing protein</fullName>
    </recommendedName>
</protein>
<dbReference type="PANTHER" id="PTHR47150">
    <property type="entry name" value="OS12G0169200 PROTEIN"/>
    <property type="match status" value="1"/>
</dbReference>
<organism evidence="1 2">
    <name type="scientific">Dipteronia sinensis</name>
    <dbReference type="NCBI Taxonomy" id="43782"/>
    <lineage>
        <taxon>Eukaryota</taxon>
        <taxon>Viridiplantae</taxon>
        <taxon>Streptophyta</taxon>
        <taxon>Embryophyta</taxon>
        <taxon>Tracheophyta</taxon>
        <taxon>Spermatophyta</taxon>
        <taxon>Magnoliopsida</taxon>
        <taxon>eudicotyledons</taxon>
        <taxon>Gunneridae</taxon>
        <taxon>Pentapetalae</taxon>
        <taxon>rosids</taxon>
        <taxon>malvids</taxon>
        <taxon>Sapindales</taxon>
        <taxon>Sapindaceae</taxon>
        <taxon>Hippocastanoideae</taxon>
        <taxon>Acereae</taxon>
        <taxon>Dipteronia</taxon>
    </lineage>
</organism>
<name>A0AAE0E579_9ROSI</name>
<gene>
    <name evidence="1" type="ORF">Dsin_020715</name>
</gene>
<dbReference type="PANTHER" id="PTHR47150:SF7">
    <property type="entry name" value="NUCLEASE"/>
    <property type="match status" value="1"/>
</dbReference>
<dbReference type="EMBL" id="JANJYJ010000006">
    <property type="protein sequence ID" value="KAK3206669.1"/>
    <property type="molecule type" value="Genomic_DNA"/>
</dbReference>
<dbReference type="AlphaFoldDB" id="A0AAE0E579"/>
<evidence type="ECO:0000313" key="1">
    <source>
        <dbReference type="EMBL" id="KAK3206669.1"/>
    </source>
</evidence>
<dbReference type="Proteomes" id="UP001281410">
    <property type="component" value="Unassembled WGS sequence"/>
</dbReference>
<sequence length="237" mass="28076">MFRRRFRMGRSLFLRIVNVVETCDNFFVQRRDIMRRLEAVADYDMLICHAYFGLPDTNNDINVLDASHLFANLAQGIAPPIYHVIQGKEYNMSYYLADGIYPKWSTLVQAIHNPRGQKNKLFAMKQERCRKDVEHAFGVLRSRFEIVARPTCFWQKHVLQDIMTACIIMHNMIIEDERDFDAATEDYMEALTPEIEMAVDENTRFQEFLTQHRKIRDKEAHIAIRNDLWDEYTNSDN</sequence>
<evidence type="ECO:0008006" key="3">
    <source>
        <dbReference type="Google" id="ProtNLM"/>
    </source>
</evidence>